<dbReference type="Gene3D" id="2.60.40.2620">
    <property type="entry name" value="Fimbrillin-like"/>
    <property type="match status" value="1"/>
</dbReference>
<dbReference type="AlphaFoldDB" id="A0A1M6JVX9"/>
<name>A0A1M6JVX9_9BACE</name>
<dbReference type="Proteomes" id="UP000184192">
    <property type="component" value="Unassembled WGS sequence"/>
</dbReference>
<dbReference type="CDD" id="cd13120">
    <property type="entry name" value="BF2867_like_N"/>
    <property type="match status" value="1"/>
</dbReference>
<feature type="signal peptide" evidence="1">
    <location>
        <begin position="1"/>
        <end position="26"/>
    </location>
</feature>
<feature type="chain" id="PRO_5012048097" evidence="1">
    <location>
        <begin position="27"/>
        <end position="338"/>
    </location>
</feature>
<evidence type="ECO:0000313" key="3">
    <source>
        <dbReference type="Proteomes" id="UP000184192"/>
    </source>
</evidence>
<reference evidence="3" key="1">
    <citation type="submission" date="2016-11" db="EMBL/GenBank/DDBJ databases">
        <authorList>
            <person name="Varghese N."/>
            <person name="Submissions S."/>
        </authorList>
    </citation>
    <scope>NUCLEOTIDE SEQUENCE [LARGE SCALE GENOMIC DNA]</scope>
    <source>
        <strain evidence="3">DSM 26884</strain>
    </source>
</reference>
<accession>A0A1M6JVX9</accession>
<dbReference type="CDD" id="cd13121">
    <property type="entry name" value="BF2867_like_C"/>
    <property type="match status" value="1"/>
</dbReference>
<dbReference type="InterPro" id="IPR042278">
    <property type="entry name" value="Mfa-like_1_N"/>
</dbReference>
<organism evidence="2 3">
    <name type="scientific">Bacteroides stercorirosoris</name>
    <dbReference type="NCBI Taxonomy" id="871324"/>
    <lineage>
        <taxon>Bacteria</taxon>
        <taxon>Pseudomonadati</taxon>
        <taxon>Bacteroidota</taxon>
        <taxon>Bacteroidia</taxon>
        <taxon>Bacteroidales</taxon>
        <taxon>Bacteroidaceae</taxon>
        <taxon>Bacteroides</taxon>
    </lineage>
</organism>
<protein>
    <submittedName>
        <fullName evidence="2">Fimbrillin-like</fullName>
    </submittedName>
</protein>
<gene>
    <name evidence="2" type="ORF">SAMN05444350_13243</name>
</gene>
<dbReference type="eggNOG" id="ENOG5032W29">
    <property type="taxonomic scope" value="Bacteria"/>
</dbReference>
<keyword evidence="3" id="KW-1185">Reference proteome</keyword>
<dbReference type="EMBL" id="FQZN01000032">
    <property type="protein sequence ID" value="SHJ50840.1"/>
    <property type="molecule type" value="Genomic_DNA"/>
</dbReference>
<dbReference type="Pfam" id="PF13149">
    <property type="entry name" value="Mfa_like_1"/>
    <property type="match status" value="1"/>
</dbReference>
<evidence type="ECO:0000313" key="2">
    <source>
        <dbReference type="EMBL" id="SHJ50840.1"/>
    </source>
</evidence>
<sequence length="338" mass="35677">MNIKKKVNSMKARFLMTMAVAAMTLAACNNEETDTWAGEIRLSSGLEAQQTRSIATDLQGVQIASDVHVGFFINENVASGSTATTTYTQNLDYTASGSGGFNGTAVYYPQSGNGVNIYAYAPWKTSLALNGNYAFSIKADQSKDADYLASDLLWGQPMKEGTSPGEYVTANPVARTKDAVPVSFKHLLSKIQVELKPDATSGLTADDFKGAKLEILSVKPEVSLTLTNGTIAAASGTAANVVAADYPTDATPTLTAAAIVVPQTFSKGAKFMQVTLATGGELFYTLPSGAGDTDLTLESGKIYKYEITVKLTGLTVTSKIEDWKPIGVDPVKGDAVMD</sequence>
<dbReference type="InterPro" id="IPR025049">
    <property type="entry name" value="Mfa-like_1"/>
</dbReference>
<proteinExistence type="predicted"/>
<dbReference type="Gene3D" id="2.60.40.2630">
    <property type="match status" value="1"/>
</dbReference>
<evidence type="ECO:0000256" key="1">
    <source>
        <dbReference type="SAM" id="SignalP"/>
    </source>
</evidence>
<dbReference type="PROSITE" id="PS51257">
    <property type="entry name" value="PROKAR_LIPOPROTEIN"/>
    <property type="match status" value="1"/>
</dbReference>
<keyword evidence="1" id="KW-0732">Signal</keyword>